<name>A0A0A0NNV6_STRRN</name>
<organism evidence="3 4">
    <name type="scientific">Streptomyces rapamycinicus (strain ATCC 29253 / DSM 41530 / NRRL 5491 / AYB-994)</name>
    <name type="common">Streptomyces hygroscopicus (strain ATCC 29253)</name>
    <dbReference type="NCBI Taxonomy" id="1343740"/>
    <lineage>
        <taxon>Bacteria</taxon>
        <taxon>Bacillati</taxon>
        <taxon>Actinomycetota</taxon>
        <taxon>Actinomycetes</taxon>
        <taxon>Kitasatosporales</taxon>
        <taxon>Streptomycetaceae</taxon>
        <taxon>Streptomyces</taxon>
        <taxon>Streptomyces violaceusniger group</taxon>
    </lineage>
</organism>
<feature type="region of interest" description="Disordered" evidence="2">
    <location>
        <begin position="62"/>
        <end position="136"/>
    </location>
</feature>
<evidence type="ECO:0000313" key="4">
    <source>
        <dbReference type="Proteomes" id="UP000281594"/>
    </source>
</evidence>
<dbReference type="EMBL" id="QYCY01000004">
    <property type="protein sequence ID" value="RLV71882.1"/>
    <property type="molecule type" value="Genomic_DNA"/>
</dbReference>
<evidence type="ECO:0000256" key="1">
    <source>
        <dbReference type="SAM" id="Coils"/>
    </source>
</evidence>
<protein>
    <recommendedName>
        <fullName evidence="5">Regulatory protein</fullName>
    </recommendedName>
</protein>
<evidence type="ECO:0000313" key="3">
    <source>
        <dbReference type="EMBL" id="RLV71882.1"/>
    </source>
</evidence>
<feature type="compositionally biased region" description="Low complexity" evidence="2">
    <location>
        <begin position="195"/>
        <end position="205"/>
    </location>
</feature>
<dbReference type="RefSeq" id="WP_020874756.1">
    <property type="nucleotide sequence ID" value="NC_022785.1"/>
</dbReference>
<dbReference type="Gene3D" id="1.10.10.10">
    <property type="entry name" value="Winged helix-like DNA-binding domain superfamily/Winged helix DNA-binding domain"/>
    <property type="match status" value="1"/>
</dbReference>
<keyword evidence="1" id="KW-0175">Coiled coil</keyword>
<dbReference type="InterPro" id="IPR036390">
    <property type="entry name" value="WH_DNA-bd_sf"/>
</dbReference>
<gene>
    <name evidence="3" type="ORF">D3C57_145185</name>
</gene>
<comment type="caution">
    <text evidence="3">The sequence shown here is derived from an EMBL/GenBank/DDBJ whole genome shotgun (WGS) entry which is preliminary data.</text>
</comment>
<dbReference type="SUPFAM" id="SSF46785">
    <property type="entry name" value="Winged helix' DNA-binding domain"/>
    <property type="match status" value="1"/>
</dbReference>
<dbReference type="STRING" id="1343740.M271_49575"/>
<dbReference type="HOGENOM" id="CLU_075313_0_0_11"/>
<evidence type="ECO:0008006" key="5">
    <source>
        <dbReference type="Google" id="ProtNLM"/>
    </source>
</evidence>
<dbReference type="Proteomes" id="UP000281594">
    <property type="component" value="Unassembled WGS sequence"/>
</dbReference>
<reference evidence="3 4" key="1">
    <citation type="journal article" date="2018" name="J. Biol. Chem.">
        <title>Discovery of the actinoplanic acid pathway in Streptomyces rapamycinicus reveals a genetically conserved synergism with rapamycin.</title>
        <authorList>
            <person name="Mrak P."/>
            <person name="Krastel P."/>
            <person name="Pivk Lukancic P."/>
            <person name="Tao J."/>
            <person name="Pistorius D."/>
            <person name="Moore C.M."/>
        </authorList>
    </citation>
    <scope>NUCLEOTIDE SEQUENCE [LARGE SCALE GENOMIC DNA]</scope>
    <source>
        <strain evidence="3 4">NRRL 5491</strain>
    </source>
</reference>
<dbReference type="InterPro" id="IPR036388">
    <property type="entry name" value="WH-like_DNA-bd_sf"/>
</dbReference>
<dbReference type="KEGG" id="src:M271_49575"/>
<evidence type="ECO:0000256" key="2">
    <source>
        <dbReference type="SAM" id="MobiDB-lite"/>
    </source>
</evidence>
<proteinExistence type="predicted"/>
<accession>A0A0A0NNV6</accession>
<dbReference type="eggNOG" id="ENOG5031BG4">
    <property type="taxonomic scope" value="Bacteria"/>
</dbReference>
<dbReference type="AlphaFoldDB" id="A0A0A0NNV6"/>
<feature type="coiled-coil region" evidence="1">
    <location>
        <begin position="22"/>
        <end position="56"/>
    </location>
</feature>
<sequence length="213" mass="22553">MDTSADNTSLKTQYTAQITADLERNAAEHERLSADIATLQRQLSALENNRTLLLSMRQTLDNEATGDAPDDTGVSGLENGSSPTRKSASPSARKPKKKADTTSGKTSGKRKGAESGRSRTKRAREAGVPTLGDLIRDDLAQHGEPRSAAEITAALTRALPDREIKATVVRGTLESLVAKGQAHRTKQQRSVFYSAATPDAAAGTAEPSEATPS</sequence>
<feature type="region of interest" description="Disordered" evidence="2">
    <location>
        <begin position="180"/>
        <end position="213"/>
    </location>
</feature>